<organism evidence="1">
    <name type="scientific">bioreactor metagenome</name>
    <dbReference type="NCBI Taxonomy" id="1076179"/>
    <lineage>
        <taxon>unclassified sequences</taxon>
        <taxon>metagenomes</taxon>
        <taxon>ecological metagenomes</taxon>
    </lineage>
</organism>
<dbReference type="AlphaFoldDB" id="A0A645HDG6"/>
<protein>
    <submittedName>
        <fullName evidence="1">Uncharacterized protein</fullName>
    </submittedName>
</protein>
<dbReference type="EMBL" id="VSSQ01091091">
    <property type="protein sequence ID" value="MPN36770.1"/>
    <property type="molecule type" value="Genomic_DNA"/>
</dbReference>
<proteinExistence type="predicted"/>
<evidence type="ECO:0000313" key="1">
    <source>
        <dbReference type="EMBL" id="MPN36770.1"/>
    </source>
</evidence>
<sequence>MEVPQNRVDSGDFKDTIRYTLLQGDFGGYHPDAMVTNTNLNYVDYVMRSWVEWHNGINTHRYTPPCGIYLSYYDSGRYVRVYDKDWNMVFDSGWFK</sequence>
<gene>
    <name evidence="1" type="ORF">SDC9_184281</name>
</gene>
<reference evidence="1" key="1">
    <citation type="submission" date="2019-08" db="EMBL/GenBank/DDBJ databases">
        <authorList>
            <person name="Kucharzyk K."/>
            <person name="Murdoch R.W."/>
            <person name="Higgins S."/>
            <person name="Loffler F."/>
        </authorList>
    </citation>
    <scope>NUCLEOTIDE SEQUENCE</scope>
</reference>
<accession>A0A645HDG6</accession>
<comment type="caution">
    <text evidence="1">The sequence shown here is derived from an EMBL/GenBank/DDBJ whole genome shotgun (WGS) entry which is preliminary data.</text>
</comment>
<name>A0A645HDG6_9ZZZZ</name>